<evidence type="ECO:0000313" key="1">
    <source>
        <dbReference type="EMBL" id="EPZ35254.1"/>
    </source>
</evidence>
<keyword evidence="2" id="KW-1185">Reference proteome</keyword>
<name>A0A075AYQ6_ROZAC</name>
<dbReference type="HOGENOM" id="CLU_2887063_0_0_1"/>
<dbReference type="EMBL" id="KE560848">
    <property type="protein sequence ID" value="EPZ35254.1"/>
    <property type="molecule type" value="Genomic_DNA"/>
</dbReference>
<sequence>MIKICIIQLSVATTSFRYGKMLKKQNDHFIPESLIAESSITVLDVNSPSVENAHKSGYVGNQE</sequence>
<evidence type="ECO:0000313" key="2">
    <source>
        <dbReference type="Proteomes" id="UP000030755"/>
    </source>
</evidence>
<protein>
    <submittedName>
        <fullName evidence="1">Uncharacterized protein</fullName>
    </submittedName>
</protein>
<accession>A0A075AYQ6</accession>
<organism evidence="1 2">
    <name type="scientific">Rozella allomycis (strain CSF55)</name>
    <dbReference type="NCBI Taxonomy" id="988480"/>
    <lineage>
        <taxon>Eukaryota</taxon>
        <taxon>Fungi</taxon>
        <taxon>Fungi incertae sedis</taxon>
        <taxon>Cryptomycota</taxon>
        <taxon>Cryptomycota incertae sedis</taxon>
        <taxon>Rozella</taxon>
    </lineage>
</organism>
<gene>
    <name evidence="1" type="ORF">O9G_000650</name>
</gene>
<dbReference type="Proteomes" id="UP000030755">
    <property type="component" value="Unassembled WGS sequence"/>
</dbReference>
<dbReference type="AlphaFoldDB" id="A0A075AYQ6"/>
<proteinExistence type="predicted"/>
<reference evidence="1 2" key="1">
    <citation type="journal article" date="2013" name="Curr. Biol.">
        <title>Shared signatures of parasitism and phylogenomics unite Cryptomycota and microsporidia.</title>
        <authorList>
            <person name="James T.Y."/>
            <person name="Pelin A."/>
            <person name="Bonen L."/>
            <person name="Ahrendt S."/>
            <person name="Sain D."/>
            <person name="Corradi N."/>
            <person name="Stajich J.E."/>
        </authorList>
    </citation>
    <scope>NUCLEOTIDE SEQUENCE [LARGE SCALE GENOMIC DNA]</scope>
    <source>
        <strain evidence="1 2">CSF55</strain>
    </source>
</reference>